<evidence type="ECO:0000313" key="4">
    <source>
        <dbReference type="Proteomes" id="UP000251314"/>
    </source>
</evidence>
<keyword evidence="4" id="KW-1185">Reference proteome</keyword>
<reference evidence="2" key="2">
    <citation type="submission" date="2018-05" db="EMBL/GenBank/DDBJ databases">
        <title>Effector identification in a new, highly contiguous assembly of the strawberry crown rot pathogen Phytophthora cactorum.</title>
        <authorList>
            <person name="Armitage A.D."/>
            <person name="Nellist C.F."/>
            <person name="Bates H."/>
            <person name="Vickerstaff R.J."/>
            <person name="Harrison R.J."/>
        </authorList>
    </citation>
    <scope>NUCLEOTIDE SEQUENCE</scope>
    <source>
        <strain evidence="1">4032</strain>
        <strain evidence="2">P421</strain>
    </source>
</reference>
<reference evidence="3 4" key="1">
    <citation type="submission" date="2018-01" db="EMBL/GenBank/DDBJ databases">
        <title>Draft genome of the strawberry crown rot pathogen Phytophthora cactorum.</title>
        <authorList>
            <person name="Armitage A.D."/>
            <person name="Lysoe E."/>
            <person name="Nellist C.F."/>
            <person name="Harrison R.J."/>
            <person name="Brurberg M.B."/>
        </authorList>
    </citation>
    <scope>NUCLEOTIDE SEQUENCE [LARGE SCALE GENOMIC DNA]</scope>
    <source>
        <strain evidence="3 4">10300</strain>
    </source>
</reference>
<proteinExistence type="predicted"/>
<dbReference type="EMBL" id="RCMI01000486">
    <property type="protein sequence ID" value="KAG2908555.1"/>
    <property type="molecule type" value="Genomic_DNA"/>
</dbReference>
<dbReference type="VEuPathDB" id="FungiDB:PC110_g17009"/>
<dbReference type="EMBL" id="MJFZ01000634">
    <property type="protein sequence ID" value="RAW26583.1"/>
    <property type="molecule type" value="Genomic_DNA"/>
</dbReference>
<comment type="caution">
    <text evidence="3">The sequence shown here is derived from an EMBL/GenBank/DDBJ whole genome shotgun (WGS) entry which is preliminary data.</text>
</comment>
<sequence>MTTGSAVAVSGKRKNFTEEDDILLLKQVIADEPFRHGDGKVMESGTR</sequence>
<dbReference type="AlphaFoldDB" id="A0A329RPD6"/>
<dbReference type="Proteomes" id="UP000760860">
    <property type="component" value="Unassembled WGS sequence"/>
</dbReference>
<protein>
    <submittedName>
        <fullName evidence="3">Uncharacterized protein</fullName>
    </submittedName>
</protein>
<evidence type="ECO:0000313" key="1">
    <source>
        <dbReference type="EMBL" id="KAG2908555.1"/>
    </source>
</evidence>
<dbReference type="Proteomes" id="UP000774804">
    <property type="component" value="Unassembled WGS sequence"/>
</dbReference>
<dbReference type="OrthoDB" id="117095at2759"/>
<dbReference type="EMBL" id="RCMV01001002">
    <property type="protein sequence ID" value="KAG3211074.1"/>
    <property type="molecule type" value="Genomic_DNA"/>
</dbReference>
<accession>A0A329RPD6</accession>
<evidence type="ECO:0000313" key="2">
    <source>
        <dbReference type="EMBL" id="KAG3211074.1"/>
    </source>
</evidence>
<dbReference type="Proteomes" id="UP000251314">
    <property type="component" value="Unassembled WGS sequence"/>
</dbReference>
<name>A0A329RPD6_9STRA</name>
<organism evidence="3 4">
    <name type="scientific">Phytophthora cactorum</name>
    <dbReference type="NCBI Taxonomy" id="29920"/>
    <lineage>
        <taxon>Eukaryota</taxon>
        <taxon>Sar</taxon>
        <taxon>Stramenopiles</taxon>
        <taxon>Oomycota</taxon>
        <taxon>Peronosporomycetes</taxon>
        <taxon>Peronosporales</taxon>
        <taxon>Peronosporaceae</taxon>
        <taxon>Phytophthora</taxon>
    </lineage>
</organism>
<evidence type="ECO:0000313" key="3">
    <source>
        <dbReference type="EMBL" id="RAW26583.1"/>
    </source>
</evidence>
<gene>
    <name evidence="3" type="ORF">PC110_g17009</name>
    <name evidence="1" type="ORF">PC115_g13545</name>
    <name evidence="2" type="ORF">PC129_g17937</name>
</gene>